<keyword evidence="7" id="KW-0675">Receptor</keyword>
<proteinExistence type="predicted"/>
<dbReference type="PANTHER" id="PTHR42648:SF18">
    <property type="entry name" value="RETROTRANSPOSON, UNCLASSIFIED-LIKE PROTEIN"/>
    <property type="match status" value="1"/>
</dbReference>
<gene>
    <name evidence="7" type="ORF">Tci_010129</name>
</gene>
<feature type="compositionally biased region" description="Basic and acidic residues" evidence="5">
    <location>
        <begin position="580"/>
        <end position="604"/>
    </location>
</feature>
<feature type="compositionally biased region" description="Polar residues" evidence="5">
    <location>
        <begin position="108"/>
        <end position="121"/>
    </location>
</feature>
<name>A0A6L2JM67_TANCI</name>
<accession>A0A6L2JM67</accession>
<feature type="region of interest" description="Disordered" evidence="5">
    <location>
        <begin position="578"/>
        <end position="604"/>
    </location>
</feature>
<evidence type="ECO:0000256" key="1">
    <source>
        <dbReference type="ARBA" id="ARBA00022723"/>
    </source>
</evidence>
<dbReference type="GO" id="GO:0003676">
    <property type="term" value="F:nucleic acid binding"/>
    <property type="evidence" value="ECO:0007669"/>
    <property type="project" value="InterPro"/>
</dbReference>
<evidence type="ECO:0000256" key="2">
    <source>
        <dbReference type="ARBA" id="ARBA00022801"/>
    </source>
</evidence>
<keyword evidence="4" id="KW-0175">Coiled coil</keyword>
<dbReference type="Gene3D" id="3.30.420.10">
    <property type="entry name" value="Ribonuclease H-like superfamily/Ribonuclease H"/>
    <property type="match status" value="1"/>
</dbReference>
<dbReference type="SUPFAM" id="SSF53098">
    <property type="entry name" value="Ribonuclease H-like"/>
    <property type="match status" value="1"/>
</dbReference>
<dbReference type="PROSITE" id="PS50158">
    <property type="entry name" value="ZF_CCHC"/>
    <property type="match status" value="1"/>
</dbReference>
<dbReference type="Pfam" id="PF07727">
    <property type="entry name" value="RVT_2"/>
    <property type="match status" value="1"/>
</dbReference>
<keyword evidence="7" id="KW-0808">Transferase</keyword>
<evidence type="ECO:0000256" key="4">
    <source>
        <dbReference type="SAM" id="Coils"/>
    </source>
</evidence>
<evidence type="ECO:0000313" key="7">
    <source>
        <dbReference type="EMBL" id="GEU38151.1"/>
    </source>
</evidence>
<dbReference type="Pfam" id="PF13976">
    <property type="entry name" value="gag_pre-integrs"/>
    <property type="match status" value="1"/>
</dbReference>
<protein>
    <submittedName>
        <fullName evidence="7">Putative LRR receptor-like protein kinase</fullName>
    </submittedName>
</protein>
<feature type="domain" description="CCHC-type" evidence="6">
    <location>
        <begin position="192"/>
        <end position="207"/>
    </location>
</feature>
<keyword evidence="3" id="KW-0863">Zinc-finger</keyword>
<dbReference type="InterPro" id="IPR025724">
    <property type="entry name" value="GAG-pre-integrase_dom"/>
</dbReference>
<comment type="caution">
    <text evidence="7">The sequence shown here is derived from an EMBL/GenBank/DDBJ whole genome shotgun (WGS) entry which is preliminary data.</text>
</comment>
<keyword evidence="1" id="KW-0479">Metal-binding</keyword>
<dbReference type="AlphaFoldDB" id="A0A6L2JM67"/>
<keyword evidence="3" id="KW-0862">Zinc</keyword>
<dbReference type="InterPro" id="IPR036397">
    <property type="entry name" value="RNaseH_sf"/>
</dbReference>
<dbReference type="GO" id="GO:0008270">
    <property type="term" value="F:zinc ion binding"/>
    <property type="evidence" value="ECO:0007669"/>
    <property type="project" value="UniProtKB-KW"/>
</dbReference>
<feature type="coiled-coil region" evidence="4">
    <location>
        <begin position="232"/>
        <end position="259"/>
    </location>
</feature>
<feature type="region of interest" description="Disordered" evidence="5">
    <location>
        <begin position="108"/>
        <end position="138"/>
    </location>
</feature>
<dbReference type="PANTHER" id="PTHR42648">
    <property type="entry name" value="TRANSPOSASE, PUTATIVE-RELATED"/>
    <property type="match status" value="1"/>
</dbReference>
<dbReference type="GO" id="GO:0016787">
    <property type="term" value="F:hydrolase activity"/>
    <property type="evidence" value="ECO:0007669"/>
    <property type="project" value="UniProtKB-KW"/>
</dbReference>
<evidence type="ECO:0000259" key="6">
    <source>
        <dbReference type="PROSITE" id="PS50158"/>
    </source>
</evidence>
<sequence length="1055" mass="121697">MSNTITNLQTQTSNALHNAIMEAGGKDRLPMLAPVNVQFLLQLQPEWKRFVMLVKQSQELKIGSYHKLYDILKQHQMEVNEIRAERLALIANLLVLVAQQQLVYHPNHYTQNSSTRSQQDPTKNRDKAIVNSPPTYDQETTMVAEDDDMLKEMEIHKLNQQRYGYDSQRVVNVVRAMENVGIHVVQHFGTQCYNCKEYWHVARECQKPKRAKDAAYHKEKMLLCKQEEARILLNAIEHLEQLESVNDTYLEEQEKEAQNKFYKTREDKEIEKAIALENKVKVLDDIVYKTGQLVQTMNTLNRNYKTSFVKAEFLKKSQRANPRLYDVGCYNDNLALVLAPEFDETIRLVQESRSKLSDLIKPFDYKNLNNLYDLFVPQRKRTKISLCELKKLYEKLKEKSVGTKFEKSSVIRQLNAFRDQRSSVLVTAKILPQNVKSILKNTNVITPRMYKVHTKHNQTRTPQFPQDIRKTTKRVSFSAGVIPTTSVSRPQLKSNELEDRVMPNNSQGKKQEIENHRRNFKFSNNKTSVTVCNDSLNAKTLTANFVCVTYGKCVLNDNHDIKNGNPARANIKQALGSFQDQERYEHVGPQDTRPQDGERSQDDDQRLDLADDLKKAQDHIQHKPQDKDHYFKRTVALKSTNQKPRSKIRKQYEQISKTCKWWYSKITPPGYKWKPTTARRDTSIHRRLWVLKAHDKKSQASKVYYIKGMNHNLFFVNQFCDADLKVAFQKSTCYIRDLKGNDLLTAASSQAWLWHRRLSYLNFNSINLLSKNDIVIGLSKLKFIKDHLCSSCIEHQTSIARTPKQNGVVKRWNGTLVEATRTMLSAANIPLLLIAEAIATACFTQNRSLIIPRHEKTPNHIINGRKLQLNSFTCLAHCAILSKMSFVVNAVDVPDKRQQQNITLSNSTNVVVDKTPLKIQTTPKTTSQAPTQTPTVTATENISQAETDKENVQVEEDEFINIFSTPVQERGETSSHHKNKCEEENTVIRNKARLIAMGYGQQEGIYFEESFTPVAHLEVARLFVACDEHKSFARYQMDVKTTFLNGPLKEEVYVN</sequence>
<evidence type="ECO:0000256" key="5">
    <source>
        <dbReference type="SAM" id="MobiDB-lite"/>
    </source>
</evidence>
<reference evidence="7" key="1">
    <citation type="journal article" date="2019" name="Sci. Rep.">
        <title>Draft genome of Tanacetum cinerariifolium, the natural source of mosquito coil.</title>
        <authorList>
            <person name="Yamashiro T."/>
            <person name="Shiraishi A."/>
            <person name="Satake H."/>
            <person name="Nakayama K."/>
        </authorList>
    </citation>
    <scope>NUCLEOTIDE SEQUENCE</scope>
</reference>
<organism evidence="7">
    <name type="scientific">Tanacetum cinerariifolium</name>
    <name type="common">Dalmatian daisy</name>
    <name type="synonym">Chrysanthemum cinerariifolium</name>
    <dbReference type="NCBI Taxonomy" id="118510"/>
    <lineage>
        <taxon>Eukaryota</taxon>
        <taxon>Viridiplantae</taxon>
        <taxon>Streptophyta</taxon>
        <taxon>Embryophyta</taxon>
        <taxon>Tracheophyta</taxon>
        <taxon>Spermatophyta</taxon>
        <taxon>Magnoliopsida</taxon>
        <taxon>eudicotyledons</taxon>
        <taxon>Gunneridae</taxon>
        <taxon>Pentapetalae</taxon>
        <taxon>asterids</taxon>
        <taxon>campanulids</taxon>
        <taxon>Asterales</taxon>
        <taxon>Asteraceae</taxon>
        <taxon>Asteroideae</taxon>
        <taxon>Anthemideae</taxon>
        <taxon>Anthemidinae</taxon>
        <taxon>Tanacetum</taxon>
    </lineage>
</organism>
<keyword evidence="7" id="KW-0418">Kinase</keyword>
<dbReference type="InterPro" id="IPR013103">
    <property type="entry name" value="RVT_2"/>
</dbReference>
<dbReference type="InterPro" id="IPR012337">
    <property type="entry name" value="RNaseH-like_sf"/>
</dbReference>
<dbReference type="InterPro" id="IPR001878">
    <property type="entry name" value="Znf_CCHC"/>
</dbReference>
<keyword evidence="2" id="KW-0378">Hydrolase</keyword>
<dbReference type="GO" id="GO:0016301">
    <property type="term" value="F:kinase activity"/>
    <property type="evidence" value="ECO:0007669"/>
    <property type="project" value="UniProtKB-KW"/>
</dbReference>
<dbReference type="EMBL" id="BKCJ010001018">
    <property type="protein sequence ID" value="GEU38151.1"/>
    <property type="molecule type" value="Genomic_DNA"/>
</dbReference>
<evidence type="ECO:0000256" key="3">
    <source>
        <dbReference type="PROSITE-ProRule" id="PRU00047"/>
    </source>
</evidence>
<dbReference type="InterPro" id="IPR039537">
    <property type="entry name" value="Retrotran_Ty1/copia-like"/>
</dbReference>